<gene>
    <name evidence="1" type="ORF">MM415B04549_0007</name>
</gene>
<sequence>MGEMKGKDYAYEEVQEAVNHERTKRAVVKRDLDAATEDLAKYKAVVEALHYDLKDQDPQGRRALEMVLEHHGLPIPESEDYDE</sequence>
<accession>A0A6M3LE43</accession>
<reference evidence="1" key="1">
    <citation type="submission" date="2020-03" db="EMBL/GenBank/DDBJ databases">
        <title>The deep terrestrial virosphere.</title>
        <authorList>
            <person name="Holmfeldt K."/>
            <person name="Nilsson E."/>
            <person name="Simone D."/>
            <person name="Lopez-Fernandez M."/>
            <person name="Wu X."/>
            <person name="de Brujin I."/>
            <person name="Lundin D."/>
            <person name="Andersson A."/>
            <person name="Bertilsson S."/>
            <person name="Dopson M."/>
        </authorList>
    </citation>
    <scope>NUCLEOTIDE SEQUENCE</scope>
    <source>
        <strain evidence="1">MM415B04549</strain>
    </source>
</reference>
<proteinExistence type="predicted"/>
<dbReference type="EMBL" id="MT143082">
    <property type="protein sequence ID" value="QJA92619.1"/>
    <property type="molecule type" value="Genomic_DNA"/>
</dbReference>
<evidence type="ECO:0000313" key="1">
    <source>
        <dbReference type="EMBL" id="QJA92619.1"/>
    </source>
</evidence>
<protein>
    <recommendedName>
        <fullName evidence="2">Host-nuclease inhibitor protein</fullName>
    </recommendedName>
</protein>
<evidence type="ECO:0008006" key="2">
    <source>
        <dbReference type="Google" id="ProtNLM"/>
    </source>
</evidence>
<organism evidence="1">
    <name type="scientific">viral metagenome</name>
    <dbReference type="NCBI Taxonomy" id="1070528"/>
    <lineage>
        <taxon>unclassified sequences</taxon>
        <taxon>metagenomes</taxon>
        <taxon>organismal metagenomes</taxon>
    </lineage>
</organism>
<name>A0A6M3LE43_9ZZZZ</name>
<dbReference type="AlphaFoldDB" id="A0A6M3LE43"/>